<evidence type="ECO:0000313" key="1">
    <source>
        <dbReference type="EMBL" id="KZM22782.1"/>
    </source>
</evidence>
<protein>
    <submittedName>
        <fullName evidence="1">Uncharacterized protein</fullName>
    </submittedName>
</protein>
<dbReference type="OrthoDB" id="3643156at2759"/>
<reference evidence="1 2" key="1">
    <citation type="journal article" date="2016" name="Sci. Rep.">
        <title>Draft genome sequencing and secretome analysis of fungal phytopathogen Ascochyta rabiei provides insight into the necrotrophic effector repertoire.</title>
        <authorList>
            <person name="Verma S."/>
            <person name="Gazara R.K."/>
            <person name="Nizam S."/>
            <person name="Parween S."/>
            <person name="Chattopadhyay D."/>
            <person name="Verma P.K."/>
        </authorList>
    </citation>
    <scope>NUCLEOTIDE SEQUENCE [LARGE SCALE GENOMIC DNA]</scope>
    <source>
        <strain evidence="1 2">ArDII</strain>
    </source>
</reference>
<sequence length="359" mass="40021">MKLLAALVVPLVGARVIRLEQAPLLPEHTESVAPGIGVHFTTSYATAAAKYENGTTVDLVRVQADADYIELMSRWTRSWREFDCEGPVQRLRCDLEHVRREARRKLGLPVTRESATLSKFVKKVQAAIEEELGTLVHTIAPVAPQLVGWVSEDFQDALDLAGLTSTRLGDRSSNDKPTYRDTNAAFAGLGHGLCESGTTLADCLEEERQMPYEHVLFLDFDNSSFSATVQYLQHVNQEWTYSNRVDMELGWWNLPIFEATRARFWAQIHEVILEVAGALQRAPNKIVLLGDHGTNAEFLDVIKAALWDVLEIDVSLMLSANEAEDTGMLAARGAAELAWRAETWSNEKSAQEDVESIEL</sequence>
<dbReference type="STRING" id="5454.A0A163CYF7"/>
<gene>
    <name evidence="1" type="ORF">ST47_g6046</name>
</gene>
<comment type="caution">
    <text evidence="1">The sequence shown here is derived from an EMBL/GenBank/DDBJ whole genome shotgun (WGS) entry which is preliminary data.</text>
</comment>
<accession>A0A163CYF7</accession>
<dbReference type="AlphaFoldDB" id="A0A163CYF7"/>
<name>A0A163CYF7_DIDRA</name>
<dbReference type="Proteomes" id="UP000076837">
    <property type="component" value="Unassembled WGS sequence"/>
</dbReference>
<keyword evidence="2" id="KW-1185">Reference proteome</keyword>
<evidence type="ECO:0000313" key="2">
    <source>
        <dbReference type="Proteomes" id="UP000076837"/>
    </source>
</evidence>
<dbReference type="EMBL" id="JYNV01000209">
    <property type="protein sequence ID" value="KZM22782.1"/>
    <property type="molecule type" value="Genomic_DNA"/>
</dbReference>
<proteinExistence type="predicted"/>
<organism evidence="1 2">
    <name type="scientific">Didymella rabiei</name>
    <name type="common">Chickpea ascochyta blight fungus</name>
    <name type="synonym">Mycosphaerella rabiei</name>
    <dbReference type="NCBI Taxonomy" id="5454"/>
    <lineage>
        <taxon>Eukaryota</taxon>
        <taxon>Fungi</taxon>
        <taxon>Dikarya</taxon>
        <taxon>Ascomycota</taxon>
        <taxon>Pezizomycotina</taxon>
        <taxon>Dothideomycetes</taxon>
        <taxon>Pleosporomycetidae</taxon>
        <taxon>Pleosporales</taxon>
        <taxon>Pleosporineae</taxon>
        <taxon>Didymellaceae</taxon>
        <taxon>Ascochyta</taxon>
    </lineage>
</organism>